<dbReference type="Pfam" id="PF00067">
    <property type="entry name" value="p450"/>
    <property type="match status" value="1"/>
</dbReference>
<keyword evidence="3 8" id="KW-0349">Heme</keyword>
<dbReference type="PANTHER" id="PTHR24287">
    <property type="entry name" value="P450, PUTATIVE (EUROFUNG)-RELATED"/>
    <property type="match status" value="1"/>
</dbReference>
<evidence type="ECO:0000256" key="1">
    <source>
        <dbReference type="ARBA" id="ARBA00001971"/>
    </source>
</evidence>
<dbReference type="AlphaFoldDB" id="A0A6A4HM42"/>
<organism evidence="11 12">
    <name type="scientific">Gymnopus androsaceus JB14</name>
    <dbReference type="NCBI Taxonomy" id="1447944"/>
    <lineage>
        <taxon>Eukaryota</taxon>
        <taxon>Fungi</taxon>
        <taxon>Dikarya</taxon>
        <taxon>Basidiomycota</taxon>
        <taxon>Agaricomycotina</taxon>
        <taxon>Agaricomycetes</taxon>
        <taxon>Agaricomycetidae</taxon>
        <taxon>Agaricales</taxon>
        <taxon>Marasmiineae</taxon>
        <taxon>Omphalotaceae</taxon>
        <taxon>Gymnopus</taxon>
    </lineage>
</organism>
<dbReference type="GO" id="GO:0005506">
    <property type="term" value="F:iron ion binding"/>
    <property type="evidence" value="ECO:0007669"/>
    <property type="project" value="InterPro"/>
</dbReference>
<comment type="similarity">
    <text evidence="2 9">Belongs to the cytochrome P450 family.</text>
</comment>
<evidence type="ECO:0000256" key="2">
    <source>
        <dbReference type="ARBA" id="ARBA00010617"/>
    </source>
</evidence>
<dbReference type="InterPro" id="IPR002401">
    <property type="entry name" value="Cyt_P450_E_grp-I"/>
</dbReference>
<name>A0A6A4HM42_9AGAR</name>
<dbReference type="PANTHER" id="PTHR24287:SF1">
    <property type="entry name" value="P450, PUTATIVE (EUROFUNG)-RELATED"/>
    <property type="match status" value="1"/>
</dbReference>
<dbReference type="PRINTS" id="PR00385">
    <property type="entry name" value="P450"/>
</dbReference>
<dbReference type="GO" id="GO:0004497">
    <property type="term" value="F:monooxygenase activity"/>
    <property type="evidence" value="ECO:0007669"/>
    <property type="project" value="UniProtKB-KW"/>
</dbReference>
<keyword evidence="10" id="KW-0812">Transmembrane</keyword>
<evidence type="ECO:0000256" key="10">
    <source>
        <dbReference type="SAM" id="Phobius"/>
    </source>
</evidence>
<sequence length="596" mass="68209">MHPSNFRLRLLLDFLRILVLPSAVFHLVSTRLYKIHLGLLTIPAYIGFIICWSICKSLLTRALHHTERSRLGAKEIPCIRGAWPGNIDVLLKMLRAFKTSYIGDVYLQLFEEYQCTTLNTRILWTDHIITMDQEHIKFVLATGFEHFWRGRRQKERMERFLGKGIFNRDDEMWRMHRGNTRPFFARERISDFDIFERYTARTLNTISAVQSSGQALDVQDLFSRFALDAASEFLFGKNLDTLSATLPVAGQTKMGPKGSATDDPWGSFASAFEMAQQVITTRSRYGYFWPIFELFGDKNAPHADAVHRYLDPLVKTALEEKERMAKAGVCSPVADKNFLQHLAESTDDPIIIRDQLLSLLLASRDTTACLLTFVTYFMAIYPEVTKKLRAEVLEHCGSAGSITYEQLRNLKYMRAVINETLRLYPPVPLNVRECRPSGCTLPPSDPTFSSNMMESDIRPLHMPGSTVITILPMLTQRNPELWGSDADVFDPERWMDKERIARFVSNPAMFTPFSAGPRICLGQNYAYNEASFFLVRLLQQFDTFSLAPEVQPSGSLPPHEWKQRKGRQAEERIWPSAALTLFVKGGLWARIAKESH</sequence>
<dbReference type="SUPFAM" id="SSF48264">
    <property type="entry name" value="Cytochrome P450"/>
    <property type="match status" value="1"/>
</dbReference>
<keyword evidence="10" id="KW-0472">Membrane</keyword>
<protein>
    <submittedName>
        <fullName evidence="11">Cytochrome P450 monooxygenase CYP63</fullName>
    </submittedName>
</protein>
<dbReference type="OrthoDB" id="1470350at2759"/>
<keyword evidence="6 8" id="KW-0408">Iron</keyword>
<comment type="cofactor">
    <cofactor evidence="1 8">
        <name>heme</name>
        <dbReference type="ChEBI" id="CHEBI:30413"/>
    </cofactor>
</comment>
<keyword evidence="4 8" id="KW-0479">Metal-binding</keyword>
<evidence type="ECO:0000256" key="9">
    <source>
        <dbReference type="RuleBase" id="RU000461"/>
    </source>
</evidence>
<dbReference type="InterPro" id="IPR047146">
    <property type="entry name" value="Cyt_P450_E_CYP52_fungi"/>
</dbReference>
<dbReference type="Proteomes" id="UP000799118">
    <property type="component" value="Unassembled WGS sequence"/>
</dbReference>
<accession>A0A6A4HM42</accession>
<evidence type="ECO:0000256" key="6">
    <source>
        <dbReference type="ARBA" id="ARBA00023004"/>
    </source>
</evidence>
<evidence type="ECO:0000256" key="8">
    <source>
        <dbReference type="PIRSR" id="PIRSR602401-1"/>
    </source>
</evidence>
<dbReference type="PROSITE" id="PS00086">
    <property type="entry name" value="CYTOCHROME_P450"/>
    <property type="match status" value="1"/>
</dbReference>
<dbReference type="InterPro" id="IPR001128">
    <property type="entry name" value="Cyt_P450"/>
</dbReference>
<evidence type="ECO:0000256" key="5">
    <source>
        <dbReference type="ARBA" id="ARBA00023002"/>
    </source>
</evidence>
<dbReference type="GO" id="GO:0020037">
    <property type="term" value="F:heme binding"/>
    <property type="evidence" value="ECO:0007669"/>
    <property type="project" value="InterPro"/>
</dbReference>
<dbReference type="InterPro" id="IPR017972">
    <property type="entry name" value="Cyt_P450_CS"/>
</dbReference>
<reference evidence="11" key="1">
    <citation type="journal article" date="2019" name="Environ. Microbiol.">
        <title>Fungal ecological strategies reflected in gene transcription - a case study of two litter decomposers.</title>
        <authorList>
            <person name="Barbi F."/>
            <person name="Kohler A."/>
            <person name="Barry K."/>
            <person name="Baskaran P."/>
            <person name="Daum C."/>
            <person name="Fauchery L."/>
            <person name="Ihrmark K."/>
            <person name="Kuo A."/>
            <person name="LaButti K."/>
            <person name="Lipzen A."/>
            <person name="Morin E."/>
            <person name="Grigoriev I.V."/>
            <person name="Henrissat B."/>
            <person name="Lindahl B."/>
            <person name="Martin F."/>
        </authorList>
    </citation>
    <scope>NUCLEOTIDE SEQUENCE</scope>
    <source>
        <strain evidence="11">JB14</strain>
    </source>
</reference>
<feature type="transmembrane region" description="Helical" evidence="10">
    <location>
        <begin position="12"/>
        <end position="29"/>
    </location>
</feature>
<dbReference type="InterPro" id="IPR036396">
    <property type="entry name" value="Cyt_P450_sf"/>
</dbReference>
<feature type="binding site" description="axial binding residue" evidence="8">
    <location>
        <position position="520"/>
    </location>
    <ligand>
        <name>heme</name>
        <dbReference type="ChEBI" id="CHEBI:30413"/>
    </ligand>
    <ligandPart>
        <name>Fe</name>
        <dbReference type="ChEBI" id="CHEBI:18248"/>
    </ligandPart>
</feature>
<proteinExistence type="inferred from homology"/>
<keyword evidence="10" id="KW-1133">Transmembrane helix</keyword>
<evidence type="ECO:0000256" key="7">
    <source>
        <dbReference type="ARBA" id="ARBA00023033"/>
    </source>
</evidence>
<feature type="transmembrane region" description="Helical" evidence="10">
    <location>
        <begin position="35"/>
        <end position="55"/>
    </location>
</feature>
<evidence type="ECO:0000313" key="11">
    <source>
        <dbReference type="EMBL" id="KAE9397925.1"/>
    </source>
</evidence>
<keyword evidence="12" id="KW-1185">Reference proteome</keyword>
<keyword evidence="5 9" id="KW-0560">Oxidoreductase</keyword>
<dbReference type="EMBL" id="ML769490">
    <property type="protein sequence ID" value="KAE9397925.1"/>
    <property type="molecule type" value="Genomic_DNA"/>
</dbReference>
<dbReference type="Gene3D" id="1.10.630.10">
    <property type="entry name" value="Cytochrome P450"/>
    <property type="match status" value="1"/>
</dbReference>
<evidence type="ECO:0000313" key="12">
    <source>
        <dbReference type="Proteomes" id="UP000799118"/>
    </source>
</evidence>
<evidence type="ECO:0000256" key="4">
    <source>
        <dbReference type="ARBA" id="ARBA00022723"/>
    </source>
</evidence>
<gene>
    <name evidence="11" type="ORF">BT96DRAFT_822664</name>
</gene>
<keyword evidence="7 9" id="KW-0503">Monooxygenase</keyword>
<dbReference type="PRINTS" id="PR00463">
    <property type="entry name" value="EP450I"/>
</dbReference>
<evidence type="ECO:0000256" key="3">
    <source>
        <dbReference type="ARBA" id="ARBA00022617"/>
    </source>
</evidence>
<dbReference type="GO" id="GO:0016705">
    <property type="term" value="F:oxidoreductase activity, acting on paired donors, with incorporation or reduction of molecular oxygen"/>
    <property type="evidence" value="ECO:0007669"/>
    <property type="project" value="InterPro"/>
</dbReference>